<reference evidence="2" key="1">
    <citation type="submission" date="2019-08" db="EMBL/GenBank/DDBJ databases">
        <authorList>
            <person name="Kucharzyk K."/>
            <person name="Murdoch R.W."/>
            <person name="Higgins S."/>
            <person name="Loffler F."/>
        </authorList>
    </citation>
    <scope>NUCLEOTIDE SEQUENCE</scope>
</reference>
<dbReference type="InterPro" id="IPR014757">
    <property type="entry name" value="Tscrpt_reg_IclR_C"/>
</dbReference>
<dbReference type="InterPro" id="IPR029016">
    <property type="entry name" value="GAF-like_dom_sf"/>
</dbReference>
<protein>
    <recommendedName>
        <fullName evidence="1">IclR-ED domain-containing protein</fullName>
    </recommendedName>
</protein>
<evidence type="ECO:0000313" key="2">
    <source>
        <dbReference type="EMBL" id="MPN59156.1"/>
    </source>
</evidence>
<dbReference type="PROSITE" id="PS51078">
    <property type="entry name" value="ICLR_ED"/>
    <property type="match status" value="1"/>
</dbReference>
<dbReference type="PANTHER" id="PTHR30136:SF35">
    <property type="entry name" value="HTH-TYPE TRANSCRIPTIONAL REGULATOR RV1719"/>
    <property type="match status" value="1"/>
</dbReference>
<evidence type="ECO:0000259" key="1">
    <source>
        <dbReference type="PROSITE" id="PS51078"/>
    </source>
</evidence>
<dbReference type="GO" id="GO:0003677">
    <property type="term" value="F:DNA binding"/>
    <property type="evidence" value="ECO:0007669"/>
    <property type="project" value="TreeGrafter"/>
</dbReference>
<sequence>MLDFTNEEIRGYFKNTEIKKYTPNTILNYIDFLDELNKVKYNDYSIDNCEYKDNTFCVAMPVRDYTRRIVAAISVTDTPQNMTESDLSVIMPKLKSTCDNLSHFLGN</sequence>
<dbReference type="EMBL" id="VSSQ01132839">
    <property type="protein sequence ID" value="MPN59156.1"/>
    <property type="molecule type" value="Genomic_DNA"/>
</dbReference>
<dbReference type="SUPFAM" id="SSF55781">
    <property type="entry name" value="GAF domain-like"/>
    <property type="match status" value="1"/>
</dbReference>
<proteinExistence type="predicted"/>
<comment type="caution">
    <text evidence="2">The sequence shown here is derived from an EMBL/GenBank/DDBJ whole genome shotgun (WGS) entry which is preliminary data.</text>
</comment>
<feature type="domain" description="IclR-ED" evidence="1">
    <location>
        <begin position="1"/>
        <end position="107"/>
    </location>
</feature>
<dbReference type="GO" id="GO:0045892">
    <property type="term" value="P:negative regulation of DNA-templated transcription"/>
    <property type="evidence" value="ECO:0007669"/>
    <property type="project" value="TreeGrafter"/>
</dbReference>
<organism evidence="2">
    <name type="scientific">bioreactor metagenome</name>
    <dbReference type="NCBI Taxonomy" id="1076179"/>
    <lineage>
        <taxon>unclassified sequences</taxon>
        <taxon>metagenomes</taxon>
        <taxon>ecological metagenomes</taxon>
    </lineage>
</organism>
<dbReference type="AlphaFoldDB" id="A0A645J6T4"/>
<dbReference type="GO" id="GO:0003700">
    <property type="term" value="F:DNA-binding transcription factor activity"/>
    <property type="evidence" value="ECO:0007669"/>
    <property type="project" value="TreeGrafter"/>
</dbReference>
<gene>
    <name evidence="2" type="ORF">SDC9_206876</name>
</gene>
<dbReference type="InterPro" id="IPR050707">
    <property type="entry name" value="HTH_MetabolicPath_Reg"/>
</dbReference>
<dbReference type="Pfam" id="PF01614">
    <property type="entry name" value="IclR_C"/>
    <property type="match status" value="1"/>
</dbReference>
<dbReference type="Gene3D" id="3.30.450.40">
    <property type="match status" value="1"/>
</dbReference>
<dbReference type="PANTHER" id="PTHR30136">
    <property type="entry name" value="HELIX-TURN-HELIX TRANSCRIPTIONAL REGULATOR, ICLR FAMILY"/>
    <property type="match status" value="1"/>
</dbReference>
<accession>A0A645J6T4</accession>
<name>A0A645J6T4_9ZZZZ</name>